<sequence>MIQHRVDRPRLLAGGGIKRDQPTVEGADIHLALPHRDTAVDRSAAAFARHGFGHLGIVFPQ</sequence>
<protein>
    <submittedName>
        <fullName evidence="1">Uncharacterized protein</fullName>
    </submittedName>
</protein>
<name>A0A645I382_9ZZZZ</name>
<dbReference type="AlphaFoldDB" id="A0A645I382"/>
<comment type="caution">
    <text evidence="1">The sequence shown here is derived from an EMBL/GenBank/DDBJ whole genome shotgun (WGS) entry which is preliminary data.</text>
</comment>
<dbReference type="EMBL" id="VSSQ01105857">
    <property type="protein sequence ID" value="MPN45741.1"/>
    <property type="molecule type" value="Genomic_DNA"/>
</dbReference>
<proteinExistence type="predicted"/>
<gene>
    <name evidence="1" type="ORF">SDC9_193312</name>
</gene>
<organism evidence="1">
    <name type="scientific">bioreactor metagenome</name>
    <dbReference type="NCBI Taxonomy" id="1076179"/>
    <lineage>
        <taxon>unclassified sequences</taxon>
        <taxon>metagenomes</taxon>
        <taxon>ecological metagenomes</taxon>
    </lineage>
</organism>
<evidence type="ECO:0000313" key="1">
    <source>
        <dbReference type="EMBL" id="MPN45741.1"/>
    </source>
</evidence>
<accession>A0A645I382</accession>
<reference evidence="1" key="1">
    <citation type="submission" date="2019-08" db="EMBL/GenBank/DDBJ databases">
        <authorList>
            <person name="Kucharzyk K."/>
            <person name="Murdoch R.W."/>
            <person name="Higgins S."/>
            <person name="Loffler F."/>
        </authorList>
    </citation>
    <scope>NUCLEOTIDE SEQUENCE</scope>
</reference>